<dbReference type="Pfam" id="PF01243">
    <property type="entry name" value="PNPOx_N"/>
    <property type="match status" value="1"/>
</dbReference>
<dbReference type="InterPro" id="IPR011576">
    <property type="entry name" value="Pyridox_Oxase_N"/>
</dbReference>
<dbReference type="Gene3D" id="2.30.110.10">
    <property type="entry name" value="Electron Transport, Fmn-binding Protein, Chain A"/>
    <property type="match status" value="1"/>
</dbReference>
<evidence type="ECO:0000313" key="2">
    <source>
        <dbReference type="EMBL" id="MFC2968812.1"/>
    </source>
</evidence>
<dbReference type="Proteomes" id="UP001595443">
    <property type="component" value="Unassembled WGS sequence"/>
</dbReference>
<dbReference type="InterPro" id="IPR012349">
    <property type="entry name" value="Split_barrel_FMN-bd"/>
</dbReference>
<accession>A0ABV7AII5</accession>
<evidence type="ECO:0000313" key="3">
    <source>
        <dbReference type="Proteomes" id="UP001595443"/>
    </source>
</evidence>
<proteinExistence type="predicted"/>
<comment type="caution">
    <text evidence="2">The sequence shown here is derived from an EMBL/GenBank/DDBJ whole genome shotgun (WGS) entry which is preliminary data.</text>
</comment>
<dbReference type="SUPFAM" id="SSF50475">
    <property type="entry name" value="FMN-binding split barrel"/>
    <property type="match status" value="1"/>
</dbReference>
<protein>
    <submittedName>
        <fullName evidence="2">HugZ family protein</fullName>
    </submittedName>
</protein>
<name>A0ABV7AII5_9RHOB</name>
<reference evidence="3" key="1">
    <citation type="journal article" date="2019" name="Int. J. Syst. Evol. Microbiol.">
        <title>The Global Catalogue of Microorganisms (GCM) 10K type strain sequencing project: providing services to taxonomists for standard genome sequencing and annotation.</title>
        <authorList>
            <consortium name="The Broad Institute Genomics Platform"/>
            <consortium name="The Broad Institute Genome Sequencing Center for Infectious Disease"/>
            <person name="Wu L."/>
            <person name="Ma J."/>
        </authorList>
    </citation>
    <scope>NUCLEOTIDE SEQUENCE [LARGE SCALE GENOMIC DNA]</scope>
    <source>
        <strain evidence="3">KCTC 62192</strain>
    </source>
</reference>
<sequence>MAEATSPLRPTDDEARALARSLLAGARHAALAVTDPETGAPHVSRIALGLTPEGIPLSLISTLARHTRALAADPRAALLVGEPGQKGDPLTHPRLSVSALARFVPRDGAEHARLRAHYLAGHPKAGLYADFADFSFVTFAPTGAALNGGFGKAYRLTPADLAPDQ</sequence>
<dbReference type="EMBL" id="JBHRSK010000007">
    <property type="protein sequence ID" value="MFC2968812.1"/>
    <property type="molecule type" value="Genomic_DNA"/>
</dbReference>
<evidence type="ECO:0000259" key="1">
    <source>
        <dbReference type="Pfam" id="PF01243"/>
    </source>
</evidence>
<organism evidence="2 3">
    <name type="scientific">Acidimangrovimonas pyrenivorans</name>
    <dbReference type="NCBI Taxonomy" id="2030798"/>
    <lineage>
        <taxon>Bacteria</taxon>
        <taxon>Pseudomonadati</taxon>
        <taxon>Pseudomonadota</taxon>
        <taxon>Alphaproteobacteria</taxon>
        <taxon>Rhodobacterales</taxon>
        <taxon>Paracoccaceae</taxon>
        <taxon>Acidimangrovimonas</taxon>
    </lineage>
</organism>
<gene>
    <name evidence="2" type="ORF">ACFOES_11965</name>
</gene>
<dbReference type="RefSeq" id="WP_377833503.1">
    <property type="nucleotide sequence ID" value="NZ_JBHRSK010000007.1"/>
</dbReference>
<keyword evidence="3" id="KW-1185">Reference proteome</keyword>
<feature type="domain" description="Pyridoxamine 5'-phosphate oxidase N-terminal" evidence="1">
    <location>
        <begin position="19"/>
        <end position="142"/>
    </location>
</feature>